<dbReference type="PANTHER" id="PTHR36837">
    <property type="entry name" value="POLY(3-HYDROXYALKANOATE) POLYMERASE SUBUNIT PHAC"/>
    <property type="match status" value="1"/>
</dbReference>
<dbReference type="PANTHER" id="PTHR36837:SF2">
    <property type="entry name" value="POLY(3-HYDROXYALKANOATE) POLYMERASE SUBUNIT PHAC"/>
    <property type="match status" value="1"/>
</dbReference>
<dbReference type="Proteomes" id="UP000198870">
    <property type="component" value="Unassembled WGS sequence"/>
</dbReference>
<dbReference type="InterPro" id="IPR029058">
    <property type="entry name" value="AB_hydrolase_fold"/>
</dbReference>
<dbReference type="RefSeq" id="WP_175469663.1">
    <property type="nucleotide sequence ID" value="NZ_FMUX01000007.1"/>
</dbReference>
<protein>
    <submittedName>
        <fullName evidence="2">Tellurite resistance protein TerB</fullName>
    </submittedName>
</protein>
<accession>A0A1G5F1W9</accession>
<dbReference type="InterPro" id="IPR051321">
    <property type="entry name" value="PHA/PHB_synthase"/>
</dbReference>
<dbReference type="InterPro" id="IPR029024">
    <property type="entry name" value="TerB-like"/>
</dbReference>
<evidence type="ECO:0000259" key="1">
    <source>
        <dbReference type="Pfam" id="PF05099"/>
    </source>
</evidence>
<dbReference type="SUPFAM" id="SSF53474">
    <property type="entry name" value="alpha/beta-Hydrolases"/>
    <property type="match status" value="1"/>
</dbReference>
<dbReference type="InterPro" id="IPR007791">
    <property type="entry name" value="DjlA_N"/>
</dbReference>
<dbReference type="AlphaFoldDB" id="A0A1G5F1W9"/>
<name>A0A1G5F1W9_9BACT</name>
<feature type="domain" description="Co-chaperone DjlA N-terminal" evidence="1">
    <location>
        <begin position="628"/>
        <end position="734"/>
    </location>
</feature>
<keyword evidence="3" id="KW-1185">Reference proteome</keyword>
<evidence type="ECO:0000313" key="2">
    <source>
        <dbReference type="EMBL" id="SCY33212.1"/>
    </source>
</evidence>
<dbReference type="Pfam" id="PF05099">
    <property type="entry name" value="TerB"/>
    <property type="match status" value="1"/>
</dbReference>
<dbReference type="Gene3D" id="3.40.50.1820">
    <property type="entry name" value="alpha/beta hydrolase"/>
    <property type="match status" value="1"/>
</dbReference>
<dbReference type="EMBL" id="FMUX01000007">
    <property type="protein sequence ID" value="SCY33212.1"/>
    <property type="molecule type" value="Genomic_DNA"/>
</dbReference>
<gene>
    <name evidence="2" type="ORF">SAMN05216233_10781</name>
</gene>
<sequence length="735" mass="82011">MDAAAVNTMSSAFDLFAHASEYVVDTSQRSLLFWDVLRKRGNNYLDHLEKGQPPVLIFDYEIICDARTFDQPANYALAQIRGKRGSEDRGFTGGADRRVRAVDGTGDQAEPNRRPIVIIDPRAGHGPGIGGSKEASEIGHALANGHCVYFVLFFTEPMEGQTLADVKNAEILFLEEVARRHPGSLRPVVIGNCQGGWATAIVAAERPDLAGPIVLNGAPLSYWSGVGGTNPMRYKGGLLGGVWINDLVSDLGGGHFDGANLVMSMEGLNPGNTFWSKQYNLYKNVDTEEQRFLDFETWWGGFFLMTKEEIHTIVADLFIGNRLANGQLKLDDGPPIDLKRFSDPVVVFASSGDNITPPQQALNWIPMVYKSVDEIKTRGQVIVYIVHPTIGHLGIFVASSIAGKEQKEIIGSVEMINFLAPGLYEMEIIAAPSKEWLNDYKVKFSERTIDDILAYDDGVEDEKAFELVASISERNSALYGTWVSPLVRAMVNPLFVEWMLEMHPMRLQRSLITDRNPLMRPVKDAAEYVRRTRRPVSEENPFVQVERAVSDMVVTTLDWGQSLSDLTQEKVFHLIYDNPALAWLYGVDRGPTPEEEKATQKAEAQERRRDRKMWLDRLDEGGYPEGAIRMIIAMASVDGSVDEAEMAMGNRIVKASWRLKRLTARELHKVVKEQSRILQTDFKKALEALPVLLTEKKDREKAVKLANDIALADHTINAKEAALLAQMKKILELPA</sequence>
<dbReference type="Gene3D" id="1.10.3680.10">
    <property type="entry name" value="TerB-like"/>
    <property type="match status" value="1"/>
</dbReference>
<dbReference type="SUPFAM" id="SSF158682">
    <property type="entry name" value="TerB-like"/>
    <property type="match status" value="1"/>
</dbReference>
<organism evidence="2 3">
    <name type="scientific">Desulfoluna spongiiphila</name>
    <dbReference type="NCBI Taxonomy" id="419481"/>
    <lineage>
        <taxon>Bacteria</taxon>
        <taxon>Pseudomonadati</taxon>
        <taxon>Thermodesulfobacteriota</taxon>
        <taxon>Desulfobacteria</taxon>
        <taxon>Desulfobacterales</taxon>
        <taxon>Desulfolunaceae</taxon>
        <taxon>Desulfoluna</taxon>
    </lineage>
</organism>
<reference evidence="2 3" key="1">
    <citation type="submission" date="2016-10" db="EMBL/GenBank/DDBJ databases">
        <authorList>
            <person name="de Groot N.N."/>
        </authorList>
    </citation>
    <scope>NUCLEOTIDE SEQUENCE [LARGE SCALE GENOMIC DNA]</scope>
    <source>
        <strain evidence="2 3">AA1</strain>
    </source>
</reference>
<dbReference type="CDD" id="cd07177">
    <property type="entry name" value="terB_like"/>
    <property type="match status" value="1"/>
</dbReference>
<dbReference type="Pfam" id="PF11339">
    <property type="entry name" value="DUF3141"/>
    <property type="match status" value="1"/>
</dbReference>
<dbReference type="InterPro" id="IPR024501">
    <property type="entry name" value="DUF3141"/>
</dbReference>
<dbReference type="STRING" id="419481.SAMN05216233_10781"/>
<proteinExistence type="predicted"/>
<evidence type="ECO:0000313" key="3">
    <source>
        <dbReference type="Proteomes" id="UP000198870"/>
    </source>
</evidence>